<proteinExistence type="predicted"/>
<protein>
    <recommendedName>
        <fullName evidence="2">Pyridoxamine 5'-phosphate oxidase N-terminal domain-containing protein</fullName>
    </recommendedName>
</protein>
<feature type="domain" description="Pyridoxamine 5'-phosphate oxidase N-terminal" evidence="2">
    <location>
        <begin position="4"/>
        <end position="129"/>
    </location>
</feature>
<dbReference type="Pfam" id="PF01243">
    <property type="entry name" value="PNPOx_N"/>
    <property type="match status" value="1"/>
</dbReference>
<dbReference type="InterPro" id="IPR052019">
    <property type="entry name" value="F420H2_bilvrd_red/Heme_oxyg"/>
</dbReference>
<dbReference type="SUPFAM" id="SSF50475">
    <property type="entry name" value="FMN-binding split barrel"/>
    <property type="match status" value="1"/>
</dbReference>
<comment type="caution">
    <text evidence="3">The sequence shown here is derived from an EMBL/GenBank/DDBJ whole genome shotgun (WGS) entry which is preliminary data.</text>
</comment>
<dbReference type="InterPro" id="IPR012349">
    <property type="entry name" value="Split_barrel_FMN-bd"/>
</dbReference>
<dbReference type="Proteomes" id="UP000032545">
    <property type="component" value="Unassembled WGS sequence"/>
</dbReference>
<dbReference type="InterPro" id="IPR019920">
    <property type="entry name" value="F420-binding_dom_put"/>
</dbReference>
<dbReference type="RefSeq" id="WP_044883401.1">
    <property type="nucleotide sequence ID" value="NZ_JYFN01000003.1"/>
</dbReference>
<gene>
    <name evidence="3" type="ORF">FF36_00608</name>
</gene>
<dbReference type="PANTHER" id="PTHR35176">
    <property type="entry name" value="HEME OXYGENASE HI_0854-RELATED"/>
    <property type="match status" value="1"/>
</dbReference>
<dbReference type="PANTHER" id="PTHR35176:SF2">
    <property type="entry name" value="F420H(2)-DEPENDENT REDUCTASE RV1155"/>
    <property type="match status" value="1"/>
</dbReference>
<dbReference type="PATRIC" id="fig|1502723.3.peg.2212"/>
<reference evidence="4" key="1">
    <citation type="submission" date="2015-02" db="EMBL/GenBank/DDBJ databases">
        <title>Draft Genome of Frankia sp. CpI1-S.</title>
        <authorList>
            <person name="Oshone R.T."/>
            <person name="Ngom M."/>
            <person name="Ghodhbane-Gtari F."/>
            <person name="Gtari M."/>
            <person name="Morris K."/>
            <person name="Thomas K."/>
            <person name="Sen A."/>
            <person name="Tisa L.S."/>
        </authorList>
    </citation>
    <scope>NUCLEOTIDE SEQUENCE [LARGE SCALE GENOMIC DNA]</scope>
    <source>
        <strain evidence="4">CpI1-S</strain>
    </source>
</reference>
<keyword evidence="4" id="KW-1185">Reference proteome</keyword>
<dbReference type="GO" id="GO:0005829">
    <property type="term" value="C:cytosol"/>
    <property type="evidence" value="ECO:0007669"/>
    <property type="project" value="TreeGrafter"/>
</dbReference>
<dbReference type="GO" id="GO:0070967">
    <property type="term" value="F:coenzyme F420 binding"/>
    <property type="evidence" value="ECO:0007669"/>
    <property type="project" value="TreeGrafter"/>
</dbReference>
<sequence>MDLDAATEFVRDHHRAVLSTTRRDGSPQMSPVTVGVDAEGRLLISTRLTAYKVGHVERDATVRLCVLPDDFFGPWVQITGTAEIVRLPAAMELLVGYYRDISGEHPDWDDYRAAMVRDQRCILRVTPTAAGPDRSG</sequence>
<dbReference type="InterPro" id="IPR011576">
    <property type="entry name" value="Pyridox_Oxase_N"/>
</dbReference>
<dbReference type="AlphaFoldDB" id="A0A0D8BLK0"/>
<dbReference type="OrthoDB" id="1094370at2"/>
<organism evidence="3 4">
    <name type="scientific">Frankia torreyi</name>
    <dbReference type="NCBI Taxonomy" id="1856"/>
    <lineage>
        <taxon>Bacteria</taxon>
        <taxon>Bacillati</taxon>
        <taxon>Actinomycetota</taxon>
        <taxon>Actinomycetes</taxon>
        <taxon>Frankiales</taxon>
        <taxon>Frankiaceae</taxon>
        <taxon>Frankia</taxon>
    </lineage>
</organism>
<dbReference type="Gene3D" id="2.30.110.10">
    <property type="entry name" value="Electron Transport, Fmn-binding Protein, Chain A"/>
    <property type="match status" value="1"/>
</dbReference>
<dbReference type="NCBIfam" id="TIGR03618">
    <property type="entry name" value="Rv1155_F420"/>
    <property type="match status" value="1"/>
</dbReference>
<evidence type="ECO:0000259" key="2">
    <source>
        <dbReference type="Pfam" id="PF01243"/>
    </source>
</evidence>
<dbReference type="GO" id="GO:0016627">
    <property type="term" value="F:oxidoreductase activity, acting on the CH-CH group of donors"/>
    <property type="evidence" value="ECO:0007669"/>
    <property type="project" value="TreeGrafter"/>
</dbReference>
<keyword evidence="1" id="KW-0560">Oxidoreductase</keyword>
<evidence type="ECO:0000313" key="3">
    <source>
        <dbReference type="EMBL" id="KJE24996.1"/>
    </source>
</evidence>
<accession>A0A0D8BLK0</accession>
<evidence type="ECO:0000256" key="1">
    <source>
        <dbReference type="ARBA" id="ARBA00023002"/>
    </source>
</evidence>
<name>A0A0D8BLK0_9ACTN</name>
<reference evidence="3 4" key="2">
    <citation type="journal article" date="2016" name="Genome Announc.">
        <title>Permanent Draft Genome Sequences for Two Variants of Frankia sp. Strain CpI1, the First Frankia Strain Isolated from Root Nodules of Comptonia peregrina.</title>
        <authorList>
            <person name="Oshone R."/>
            <person name="Hurst S.G.IV."/>
            <person name="Abebe-Akele F."/>
            <person name="Simpson S."/>
            <person name="Morris K."/>
            <person name="Thomas W.K."/>
            <person name="Tisa L.S."/>
        </authorList>
    </citation>
    <scope>NUCLEOTIDE SEQUENCE [LARGE SCALE GENOMIC DNA]</scope>
    <source>
        <strain evidence="4">CpI1-S</strain>
    </source>
</reference>
<evidence type="ECO:0000313" key="4">
    <source>
        <dbReference type="Proteomes" id="UP000032545"/>
    </source>
</evidence>
<dbReference type="EMBL" id="JYFN01000003">
    <property type="protein sequence ID" value="KJE24996.1"/>
    <property type="molecule type" value="Genomic_DNA"/>
</dbReference>